<dbReference type="EMBL" id="JAGPUO010000012">
    <property type="protein sequence ID" value="KAG5659116.1"/>
    <property type="molecule type" value="Genomic_DNA"/>
</dbReference>
<evidence type="ECO:0000256" key="2">
    <source>
        <dbReference type="SAM" id="MobiDB-lite"/>
    </source>
</evidence>
<comment type="caution">
    <text evidence="3">The sequence shown here is derived from an EMBL/GenBank/DDBJ whole genome shotgun (WGS) entry which is preliminary data.</text>
</comment>
<reference evidence="3" key="1">
    <citation type="submission" date="2021-04" db="EMBL/GenBank/DDBJ databases">
        <title>Draft genome of Fusarium avenaceum strain F156N33, isolated from an atmospheric sample in Virginia.</title>
        <authorList>
            <person name="Yang S."/>
            <person name="Vinatzer B.A."/>
            <person name="Coleman J."/>
        </authorList>
    </citation>
    <scope>NUCLEOTIDE SEQUENCE</scope>
    <source>
        <strain evidence="3">F156N33</strain>
    </source>
</reference>
<evidence type="ECO:0000313" key="4">
    <source>
        <dbReference type="Proteomes" id="UP000782241"/>
    </source>
</evidence>
<sequence>MDHQLLQIELDRAARWLKEDESFTTMPMERRMYLQTLAQLQVELQTELGRQTQNAIGRSIKNALTSDRHSKKLRDLQNLNNAMDSLGLSTLVARLKDSEAALNRLEGKVDKIIQKMSHDSRFEHEGYRSDSHTSDGSWQESDNDNIVQKVSALSIKGLDILADFLECQDYLELSNRLRVWGLGVVDGPFAIDIAEATWDRWHDLDSNINYYSYPLQQTLDIITVPFIRILYNIQYIITRLEPNGNEPLLFLKESEQILQWVALLNFGMIPPMSHIPSASDSSDIAREIYLCTASIHIEIETLFERLPGLRSIREIFLRAGGRGRRSARRPGGLKRSLAEETVAAAQALTDLLHEKAKQGPKKEKNLIEHISLLFKEETQRLAEWTKSQPATTDEITAELSELRDSLSKQVKEFDSKEHDRPGNGLSSTLNDFQSRLDLLLTLSKVPDKRKGKGRMSPVSKDQNIATISL</sequence>
<evidence type="ECO:0000313" key="3">
    <source>
        <dbReference type="EMBL" id="KAG5659116.1"/>
    </source>
</evidence>
<dbReference type="Proteomes" id="UP000782241">
    <property type="component" value="Unassembled WGS sequence"/>
</dbReference>
<accession>A0A9P7KU57</accession>
<organism evidence="3 4">
    <name type="scientific">Fusarium avenaceum</name>
    <dbReference type="NCBI Taxonomy" id="40199"/>
    <lineage>
        <taxon>Eukaryota</taxon>
        <taxon>Fungi</taxon>
        <taxon>Dikarya</taxon>
        <taxon>Ascomycota</taxon>
        <taxon>Pezizomycotina</taxon>
        <taxon>Sordariomycetes</taxon>
        <taxon>Hypocreomycetidae</taxon>
        <taxon>Hypocreales</taxon>
        <taxon>Nectriaceae</taxon>
        <taxon>Fusarium</taxon>
        <taxon>Fusarium tricinctum species complex</taxon>
    </lineage>
</organism>
<feature type="region of interest" description="Disordered" evidence="2">
    <location>
        <begin position="408"/>
        <end position="429"/>
    </location>
</feature>
<dbReference type="AlphaFoldDB" id="A0A9P7KU57"/>
<feature type="region of interest" description="Disordered" evidence="2">
    <location>
        <begin position="447"/>
        <end position="469"/>
    </location>
</feature>
<gene>
    <name evidence="3" type="ORF">KAF25_000318</name>
</gene>
<feature type="compositionally biased region" description="Polar residues" evidence="2">
    <location>
        <begin position="459"/>
        <end position="469"/>
    </location>
</feature>
<proteinExistence type="predicted"/>
<keyword evidence="4" id="KW-1185">Reference proteome</keyword>
<evidence type="ECO:0000256" key="1">
    <source>
        <dbReference type="SAM" id="Coils"/>
    </source>
</evidence>
<feature type="compositionally biased region" description="Basic and acidic residues" evidence="2">
    <location>
        <begin position="408"/>
        <end position="421"/>
    </location>
</feature>
<feature type="coiled-coil region" evidence="1">
    <location>
        <begin position="88"/>
        <end position="115"/>
    </location>
</feature>
<protein>
    <submittedName>
        <fullName evidence="3">Uncharacterized protein</fullName>
    </submittedName>
</protein>
<name>A0A9P7KU57_9HYPO</name>
<keyword evidence="1" id="KW-0175">Coiled coil</keyword>